<dbReference type="Proteomes" id="UP000030653">
    <property type="component" value="Unassembled WGS sequence"/>
</dbReference>
<proteinExistence type="predicted"/>
<name>M5G529_DACPD</name>
<dbReference type="InterPro" id="IPR018535">
    <property type="entry name" value="DUF1996"/>
</dbReference>
<keyword evidence="4" id="KW-1185">Reference proteome</keyword>
<dbReference type="OrthoDB" id="74764at2759"/>
<sequence>MFLIPLLPLLPSAQAFLLFAQPLVLARMDPIVQPLQASQHTHLVVGGSAFQSTYSYISYASANCTTMEAKVDKSNYWTSPVFGRKGGKYKPLPVHEVRVYYLQQGEEPTTAFPEGLKMLAGNAMSLNSTGNAYDGSKYATFDCQQDLSNPTDGLAMRGFPPYKCQGFLRASVPFPNCWDGKNTDSTDHHAHVAYAENGGGGDCPDTHPVRFPQLVLEFGYVSHEYEPHELIMSNGDTTGYSLHSDFAMGWNRNILSAALADPTCQHRQNLYTADTGGECLTLLPHADKAASQSCELEGYIPQEEVGLLGPLGKLPGCNVPWRKGDRPCMEADEVGYGRPGRWVGWSGVILPVWAPAGRGRRESAVVRRGQ</sequence>
<dbReference type="PANTHER" id="PTHR43662">
    <property type="match status" value="1"/>
</dbReference>
<dbReference type="HOGENOM" id="CLU_014722_0_0_1"/>
<dbReference type="Pfam" id="PF09362">
    <property type="entry name" value="DUF1996"/>
    <property type="match status" value="1"/>
</dbReference>
<feature type="domain" description="DUF1996" evidence="2">
    <location>
        <begin position="29"/>
        <end position="250"/>
    </location>
</feature>
<feature type="signal peptide" evidence="1">
    <location>
        <begin position="1"/>
        <end position="15"/>
    </location>
</feature>
<organism evidence="3 4">
    <name type="scientific">Dacryopinax primogenitus (strain DJM 731)</name>
    <name type="common">Brown rot fungus</name>
    <dbReference type="NCBI Taxonomy" id="1858805"/>
    <lineage>
        <taxon>Eukaryota</taxon>
        <taxon>Fungi</taxon>
        <taxon>Dikarya</taxon>
        <taxon>Basidiomycota</taxon>
        <taxon>Agaricomycotina</taxon>
        <taxon>Dacrymycetes</taxon>
        <taxon>Dacrymycetales</taxon>
        <taxon>Dacrymycetaceae</taxon>
        <taxon>Dacryopinax</taxon>
    </lineage>
</organism>
<dbReference type="EMBL" id="JH795859">
    <property type="protein sequence ID" value="EJU03769.1"/>
    <property type="molecule type" value="Genomic_DNA"/>
</dbReference>
<evidence type="ECO:0000259" key="2">
    <source>
        <dbReference type="Pfam" id="PF09362"/>
    </source>
</evidence>
<dbReference type="PANTHER" id="PTHR43662:SF3">
    <property type="entry name" value="DOMAIN PROTEIN, PUTATIVE (AFU_ORTHOLOGUE AFUA_6G11970)-RELATED"/>
    <property type="match status" value="1"/>
</dbReference>
<accession>M5G529</accession>
<gene>
    <name evidence="3" type="ORF">DACRYDRAFT_115095</name>
</gene>
<dbReference type="GeneID" id="63684998"/>
<reference evidence="3 4" key="1">
    <citation type="journal article" date="2012" name="Science">
        <title>The Paleozoic origin of enzymatic lignin decomposition reconstructed from 31 fungal genomes.</title>
        <authorList>
            <person name="Floudas D."/>
            <person name="Binder M."/>
            <person name="Riley R."/>
            <person name="Barry K."/>
            <person name="Blanchette R.A."/>
            <person name="Henrissat B."/>
            <person name="Martinez A.T."/>
            <person name="Otillar R."/>
            <person name="Spatafora J.W."/>
            <person name="Yadav J.S."/>
            <person name="Aerts A."/>
            <person name="Benoit I."/>
            <person name="Boyd A."/>
            <person name="Carlson A."/>
            <person name="Copeland A."/>
            <person name="Coutinho P.M."/>
            <person name="de Vries R.P."/>
            <person name="Ferreira P."/>
            <person name="Findley K."/>
            <person name="Foster B."/>
            <person name="Gaskell J."/>
            <person name="Glotzer D."/>
            <person name="Gorecki P."/>
            <person name="Heitman J."/>
            <person name="Hesse C."/>
            <person name="Hori C."/>
            <person name="Igarashi K."/>
            <person name="Jurgens J.A."/>
            <person name="Kallen N."/>
            <person name="Kersten P."/>
            <person name="Kohler A."/>
            <person name="Kuees U."/>
            <person name="Kumar T.K.A."/>
            <person name="Kuo A."/>
            <person name="LaButti K."/>
            <person name="Larrondo L.F."/>
            <person name="Lindquist E."/>
            <person name="Ling A."/>
            <person name="Lombard V."/>
            <person name="Lucas S."/>
            <person name="Lundell T."/>
            <person name="Martin R."/>
            <person name="McLaughlin D.J."/>
            <person name="Morgenstern I."/>
            <person name="Morin E."/>
            <person name="Murat C."/>
            <person name="Nagy L.G."/>
            <person name="Nolan M."/>
            <person name="Ohm R.A."/>
            <person name="Patyshakuliyeva A."/>
            <person name="Rokas A."/>
            <person name="Ruiz-Duenas F.J."/>
            <person name="Sabat G."/>
            <person name="Salamov A."/>
            <person name="Samejima M."/>
            <person name="Schmutz J."/>
            <person name="Slot J.C."/>
            <person name="St John F."/>
            <person name="Stenlid J."/>
            <person name="Sun H."/>
            <person name="Sun S."/>
            <person name="Syed K."/>
            <person name="Tsang A."/>
            <person name="Wiebenga A."/>
            <person name="Young D."/>
            <person name="Pisabarro A."/>
            <person name="Eastwood D.C."/>
            <person name="Martin F."/>
            <person name="Cullen D."/>
            <person name="Grigoriev I.V."/>
            <person name="Hibbett D.S."/>
        </authorList>
    </citation>
    <scope>NUCLEOTIDE SEQUENCE [LARGE SCALE GENOMIC DNA]</scope>
    <source>
        <strain evidence="3 4">DJM-731 SS1</strain>
    </source>
</reference>
<evidence type="ECO:0000256" key="1">
    <source>
        <dbReference type="SAM" id="SignalP"/>
    </source>
</evidence>
<dbReference type="STRING" id="1858805.M5G529"/>
<evidence type="ECO:0000313" key="4">
    <source>
        <dbReference type="Proteomes" id="UP000030653"/>
    </source>
</evidence>
<keyword evidence="1" id="KW-0732">Signal</keyword>
<protein>
    <recommendedName>
        <fullName evidence="2">DUF1996 domain-containing protein</fullName>
    </recommendedName>
</protein>
<evidence type="ECO:0000313" key="3">
    <source>
        <dbReference type="EMBL" id="EJU03769.1"/>
    </source>
</evidence>
<dbReference type="AlphaFoldDB" id="M5G529"/>
<feature type="chain" id="PRO_5012090671" description="DUF1996 domain-containing protein" evidence="1">
    <location>
        <begin position="16"/>
        <end position="370"/>
    </location>
</feature>
<dbReference type="RefSeq" id="XP_040630663.1">
    <property type="nucleotide sequence ID" value="XM_040769936.1"/>
</dbReference>
<dbReference type="OMA" id="LSYQCMT"/>